<dbReference type="Proteomes" id="UP000262954">
    <property type="component" value="Unassembled WGS sequence"/>
</dbReference>
<sequence>MLKKFRIFLLFLSIFSLIRAEIPEGYYPATLNGKKERELKTALHLLLKDHTRIGYGGGMGGTWSVFRYSDAKSGRIVWDMYSNTVRYFTSGTYGATKGMNIEHSVPKSWWGDAADYNGTTPLTRFKYEASYDLHHLTPADADANEEKSNYPLGVVSTQSWTNGVTKVGTGYINGMPTNIFEPADEYKGDFARMYFYFVTCYQDYTWVSLGTKMFQRNDYPTLTDYARNLLLEWSRQDPVSQKEIDRNEGVYKFQHNRNPFIDFPDLAEYIWGTKTDEAFYLGAGITNWQTGDYFIFPSSTIGESVEKSFRIEGIQIESTVSLILDGEDKNMFSFAVSSLSADEVNAGTDVGATYMPSSAGLHKATLMLAADNIASVAVELRGVSIPQTIRRIVPVGLKKEYSLNDSEVALKLSETLPGCTWEGDGVSANVFTPEKAGKGTHTLRWKSSSGCGSVQVVVK</sequence>
<dbReference type="EMBL" id="DNWC01000165">
    <property type="protein sequence ID" value="HBJ09894.1"/>
    <property type="molecule type" value="Genomic_DNA"/>
</dbReference>
<reference evidence="4 5" key="1">
    <citation type="journal article" date="2018" name="Nat. Biotechnol.">
        <title>A standardized bacterial taxonomy based on genome phylogeny substantially revises the tree of life.</title>
        <authorList>
            <person name="Parks D.H."/>
            <person name="Chuvochina M."/>
            <person name="Waite D.W."/>
            <person name="Rinke C."/>
            <person name="Skarshewski A."/>
            <person name="Chaumeil P.A."/>
            <person name="Hugenholtz P."/>
        </authorList>
    </citation>
    <scope>NUCLEOTIDE SEQUENCE [LARGE SCALE GENOMIC DNA]</scope>
    <source>
        <strain evidence="4">UBA11482</strain>
    </source>
</reference>
<evidence type="ECO:0000256" key="3">
    <source>
        <dbReference type="ARBA" id="ARBA00022801"/>
    </source>
</evidence>
<accession>A0A354M5V5</accession>
<dbReference type="InterPro" id="IPR007346">
    <property type="entry name" value="Endonuclease-I"/>
</dbReference>
<comment type="caution">
    <text evidence="4">The sequence shown here is derived from an EMBL/GenBank/DDBJ whole genome shotgun (WGS) entry which is preliminary data.</text>
</comment>
<name>A0A354M5V5_9BACT</name>
<evidence type="ECO:0008006" key="6">
    <source>
        <dbReference type="Google" id="ProtNLM"/>
    </source>
</evidence>
<dbReference type="PANTHER" id="PTHR33607:SF2">
    <property type="entry name" value="ENDONUCLEASE-1"/>
    <property type="match status" value="1"/>
</dbReference>
<evidence type="ECO:0000313" key="4">
    <source>
        <dbReference type="EMBL" id="HBJ09894.1"/>
    </source>
</evidence>
<proteinExistence type="inferred from homology"/>
<keyword evidence="3" id="KW-0378">Hydrolase</keyword>
<evidence type="ECO:0000313" key="5">
    <source>
        <dbReference type="Proteomes" id="UP000262954"/>
    </source>
</evidence>
<dbReference type="GO" id="GO:0004518">
    <property type="term" value="F:nuclease activity"/>
    <property type="evidence" value="ECO:0007669"/>
    <property type="project" value="UniProtKB-KW"/>
</dbReference>
<keyword evidence="2" id="KW-0540">Nuclease</keyword>
<gene>
    <name evidence="4" type="ORF">DDY73_12935</name>
</gene>
<evidence type="ECO:0000256" key="2">
    <source>
        <dbReference type="ARBA" id="ARBA00022722"/>
    </source>
</evidence>
<organism evidence="4 5">
    <name type="scientific">Coprobacter fastidiosus</name>
    <dbReference type="NCBI Taxonomy" id="1099853"/>
    <lineage>
        <taxon>Bacteria</taxon>
        <taxon>Pseudomonadati</taxon>
        <taxon>Bacteroidota</taxon>
        <taxon>Bacteroidia</taxon>
        <taxon>Bacteroidales</taxon>
        <taxon>Barnesiellaceae</taxon>
        <taxon>Coprobacter</taxon>
    </lineage>
</organism>
<dbReference type="SUPFAM" id="SSF54060">
    <property type="entry name" value="His-Me finger endonucleases"/>
    <property type="match status" value="1"/>
</dbReference>
<comment type="similarity">
    <text evidence="1">Belongs to the EndA/NucM nuclease family.</text>
</comment>
<dbReference type="InterPro" id="IPR044925">
    <property type="entry name" value="His-Me_finger_sf"/>
</dbReference>
<dbReference type="AlphaFoldDB" id="A0A354M5V5"/>
<dbReference type="PANTHER" id="PTHR33607">
    <property type="entry name" value="ENDONUCLEASE-1"/>
    <property type="match status" value="1"/>
</dbReference>
<dbReference type="Pfam" id="PF04231">
    <property type="entry name" value="Endonuclease_1"/>
    <property type="match status" value="1"/>
</dbReference>
<dbReference type="GO" id="GO:0016787">
    <property type="term" value="F:hydrolase activity"/>
    <property type="evidence" value="ECO:0007669"/>
    <property type="project" value="UniProtKB-KW"/>
</dbReference>
<protein>
    <recommendedName>
        <fullName evidence="6">Endonuclease I</fullName>
    </recommendedName>
</protein>
<evidence type="ECO:0000256" key="1">
    <source>
        <dbReference type="ARBA" id="ARBA00006429"/>
    </source>
</evidence>